<keyword evidence="5" id="KW-1185">Reference proteome</keyword>
<dbReference type="InterPro" id="IPR036188">
    <property type="entry name" value="FAD/NAD-bd_sf"/>
</dbReference>
<reference evidence="4 5" key="1">
    <citation type="journal article" date="2012" name="J. Bacteriol.">
        <title>Complete genome sequences of Methylophaga sp. strain JAM1 and Methylophaga sp. strain JAM7.</title>
        <authorList>
            <person name="Villeneuve C."/>
            <person name="Martineau C."/>
            <person name="Mauffrey F."/>
            <person name="Villemur R."/>
        </authorList>
    </citation>
    <scope>NUCLEOTIDE SEQUENCE [LARGE SCALE GENOMIC DNA]</scope>
    <source>
        <strain evidence="4 5">JAM7</strain>
    </source>
</reference>
<protein>
    <submittedName>
        <fullName evidence="4">Putative periplasmic protein TrxB</fullName>
    </submittedName>
</protein>
<dbReference type="eggNOG" id="COG0492">
    <property type="taxonomic scope" value="Bacteria"/>
</dbReference>
<sequence length="199" mass="21662" precursor="true">MKYDVIIIGAGAAGFGCALTLGSANDNFEWAKDRKYLILDNDRSDMKVARYNNVTGVEQGINGIDLLTKLKDQLKKYPACELKHETVTKIVRHGDEFMVEAKTGNYQASIIVLATGLNKFDIECAGVVVKENTFVPKPNLIYLENTNNVISENLYVAGLASGVPTMFSCASGDGAKVACDIFYKWAGKVAVVHDTKKTA</sequence>
<dbReference type="PATRIC" id="fig|754477.3.peg.613"/>
<dbReference type="Proteomes" id="UP000009145">
    <property type="component" value="Chromosome"/>
</dbReference>
<evidence type="ECO:0000313" key="4">
    <source>
        <dbReference type="EMBL" id="AFJ01792.1"/>
    </source>
</evidence>
<keyword evidence="1" id="KW-0285">Flavoprotein</keyword>
<dbReference type="OrthoDB" id="5345169at2"/>
<dbReference type="AlphaFoldDB" id="I1YFU9"/>
<feature type="domain" description="FAD/NAD(P)-binding" evidence="3">
    <location>
        <begin position="3"/>
        <end position="133"/>
    </location>
</feature>
<dbReference type="EMBL" id="CP003380">
    <property type="protein sequence ID" value="AFJ01792.1"/>
    <property type="molecule type" value="Genomic_DNA"/>
</dbReference>
<dbReference type="SUPFAM" id="SSF51905">
    <property type="entry name" value="FAD/NAD(P)-binding domain"/>
    <property type="match status" value="1"/>
</dbReference>
<accession>I1YFU9</accession>
<dbReference type="KEGG" id="mec:Q7C_621"/>
<dbReference type="Pfam" id="PF07992">
    <property type="entry name" value="Pyr_redox_2"/>
    <property type="match status" value="1"/>
</dbReference>
<dbReference type="PROSITE" id="PS51257">
    <property type="entry name" value="PROKAR_LIPOPROTEIN"/>
    <property type="match status" value="1"/>
</dbReference>
<dbReference type="STRING" id="754477.Q7C_621"/>
<keyword evidence="2" id="KW-0560">Oxidoreductase</keyword>
<dbReference type="HOGENOM" id="CLU_068376_2_0_6"/>
<name>I1YFU9_METFJ</name>
<evidence type="ECO:0000256" key="1">
    <source>
        <dbReference type="ARBA" id="ARBA00022630"/>
    </source>
</evidence>
<gene>
    <name evidence="4" type="ordered locus">Q7C_621</name>
</gene>
<proteinExistence type="predicted"/>
<dbReference type="PANTHER" id="PTHR48105">
    <property type="entry name" value="THIOREDOXIN REDUCTASE 1-RELATED-RELATED"/>
    <property type="match status" value="1"/>
</dbReference>
<dbReference type="InterPro" id="IPR050097">
    <property type="entry name" value="Ferredoxin-NADP_redctase_2"/>
</dbReference>
<dbReference type="Gene3D" id="3.50.50.60">
    <property type="entry name" value="FAD/NAD(P)-binding domain"/>
    <property type="match status" value="1"/>
</dbReference>
<evidence type="ECO:0000313" key="5">
    <source>
        <dbReference type="Proteomes" id="UP000009145"/>
    </source>
</evidence>
<dbReference type="RefSeq" id="WP_014703214.1">
    <property type="nucleotide sequence ID" value="NC_017856.1"/>
</dbReference>
<dbReference type="GO" id="GO:0016491">
    <property type="term" value="F:oxidoreductase activity"/>
    <property type="evidence" value="ECO:0007669"/>
    <property type="project" value="UniProtKB-KW"/>
</dbReference>
<evidence type="ECO:0000259" key="3">
    <source>
        <dbReference type="Pfam" id="PF07992"/>
    </source>
</evidence>
<organism evidence="4 5">
    <name type="scientific">Methylophaga frappieri (strain ATCC BAA-2434 / DSM 25690 / JAM7)</name>
    <dbReference type="NCBI Taxonomy" id="754477"/>
    <lineage>
        <taxon>Bacteria</taxon>
        <taxon>Pseudomonadati</taxon>
        <taxon>Pseudomonadota</taxon>
        <taxon>Gammaproteobacteria</taxon>
        <taxon>Thiotrichales</taxon>
        <taxon>Piscirickettsiaceae</taxon>
        <taxon>Methylophaga</taxon>
    </lineage>
</organism>
<dbReference type="InterPro" id="IPR023753">
    <property type="entry name" value="FAD/NAD-binding_dom"/>
</dbReference>
<evidence type="ECO:0000256" key="2">
    <source>
        <dbReference type="ARBA" id="ARBA00023002"/>
    </source>
</evidence>
<dbReference type="PRINTS" id="PR00469">
    <property type="entry name" value="PNDRDTASEII"/>
</dbReference>